<comment type="caution">
    <text evidence="1">The sequence shown here is derived from an EMBL/GenBank/DDBJ whole genome shotgun (WGS) entry which is preliminary data.</text>
</comment>
<keyword evidence="2" id="KW-1185">Reference proteome</keyword>
<name>A0AAW2ZJM3_9EUKA</name>
<sequence>MIQPGDDKLEINLEIKIDTPVPSCRMVIKIQDENSTKLEWCCDVMTMGSRRKKKTRKDSELSVCFGPLWPMVDVEIAILNNKKLNNPSLETISEDSNSPTTSLLDSVLNVLNPTNQPDQLFKNAEEIMKQSSNNQHAMALLQQYLTTKYPQTNSLLDVLEDKSIQSILSERDLVSMIYLCELHCRYDAFYRQNNHKVTDYASEAILRLASERNPELFLKAAYQCAANDLSKGWEETKQNRHYAITVYKCDRGIGMIPREKSTETEMLESDLYCLKATALSKFHLFGGAYEEEVSDPNELGIDEANRRIGILCDIMQCRHRAFEIRVKLCSKSTAFAEICNDISCSLLSYYYLFRCSEAYTPTRAIVILNVVRKLQSKAVNLQRQYNTNMNHLAFVEYKYMLKCCDYELAVENAKSGEVGQNDVRAVEKLYQERGNIRLQVLAARSQCYLKDN</sequence>
<dbReference type="Proteomes" id="UP001431209">
    <property type="component" value="Unassembled WGS sequence"/>
</dbReference>
<accession>A0AAW2ZJM3</accession>
<evidence type="ECO:0008006" key="3">
    <source>
        <dbReference type="Google" id="ProtNLM"/>
    </source>
</evidence>
<dbReference type="EMBL" id="JAOPGA020001572">
    <property type="protein sequence ID" value="KAL0489583.1"/>
    <property type="molecule type" value="Genomic_DNA"/>
</dbReference>
<dbReference type="AlphaFoldDB" id="A0AAW2ZJM3"/>
<evidence type="ECO:0000313" key="1">
    <source>
        <dbReference type="EMBL" id="KAL0489583.1"/>
    </source>
</evidence>
<reference evidence="1 2" key="1">
    <citation type="submission" date="2024-03" db="EMBL/GenBank/DDBJ databases">
        <title>The Acrasis kona genome and developmental transcriptomes reveal deep origins of eukaryotic multicellular pathways.</title>
        <authorList>
            <person name="Sheikh S."/>
            <person name="Fu C.-J."/>
            <person name="Brown M.W."/>
            <person name="Baldauf S.L."/>
        </authorList>
    </citation>
    <scope>NUCLEOTIDE SEQUENCE [LARGE SCALE GENOMIC DNA]</scope>
    <source>
        <strain evidence="1 2">ATCC MYA-3509</strain>
    </source>
</reference>
<organism evidence="1 2">
    <name type="scientific">Acrasis kona</name>
    <dbReference type="NCBI Taxonomy" id="1008807"/>
    <lineage>
        <taxon>Eukaryota</taxon>
        <taxon>Discoba</taxon>
        <taxon>Heterolobosea</taxon>
        <taxon>Tetramitia</taxon>
        <taxon>Eutetramitia</taxon>
        <taxon>Acrasidae</taxon>
        <taxon>Acrasis</taxon>
    </lineage>
</organism>
<protein>
    <recommendedName>
        <fullName evidence="3">KIF-binding protein</fullName>
    </recommendedName>
</protein>
<evidence type="ECO:0000313" key="2">
    <source>
        <dbReference type="Proteomes" id="UP001431209"/>
    </source>
</evidence>
<proteinExistence type="predicted"/>
<gene>
    <name evidence="1" type="ORF">AKO1_009136</name>
</gene>